<name>B2CC15_EPIAK</name>
<evidence type="ECO:0000313" key="4">
    <source>
        <dbReference type="EMBL" id="ACB30426.1"/>
    </source>
</evidence>
<dbReference type="InterPro" id="IPR014745">
    <property type="entry name" value="MHC_II_a/b_N"/>
</dbReference>
<organism evidence="4">
    <name type="scientific">Epinephelus akaara</name>
    <name type="common">Hong Kong grouper</name>
    <name type="synonym">Serranus akaara</name>
    <dbReference type="NCBI Taxonomy" id="215347"/>
    <lineage>
        <taxon>Eukaryota</taxon>
        <taxon>Metazoa</taxon>
        <taxon>Chordata</taxon>
        <taxon>Craniata</taxon>
        <taxon>Vertebrata</taxon>
        <taxon>Euteleostomi</taxon>
        <taxon>Actinopterygii</taxon>
        <taxon>Neopterygii</taxon>
        <taxon>Teleostei</taxon>
        <taxon>Neoteleostei</taxon>
        <taxon>Acanthomorphata</taxon>
        <taxon>Eupercaria</taxon>
        <taxon>Perciformes</taxon>
        <taxon>Serranoidei</taxon>
        <taxon>Serranidae</taxon>
        <taxon>Epinephelinae</taxon>
        <taxon>Epinephelini</taxon>
        <taxon>Epinephelus</taxon>
    </lineage>
</organism>
<feature type="region of interest" description="Disordered" evidence="2">
    <location>
        <begin position="59"/>
        <end position="83"/>
    </location>
</feature>
<feature type="domain" description="MHC class II beta chain N-terminal" evidence="3">
    <location>
        <begin position="12"/>
        <end position="80"/>
    </location>
</feature>
<proteinExistence type="predicted"/>
<dbReference type="GO" id="GO:0042613">
    <property type="term" value="C:MHC class II protein complex"/>
    <property type="evidence" value="ECO:0007669"/>
    <property type="project" value="InterPro"/>
</dbReference>
<dbReference type="InterPro" id="IPR011162">
    <property type="entry name" value="MHC_I/II-like_Ag-recog"/>
</dbReference>
<dbReference type="AlphaFoldDB" id="B2CC15"/>
<evidence type="ECO:0000256" key="2">
    <source>
        <dbReference type="SAM" id="MobiDB-lite"/>
    </source>
</evidence>
<sequence>DTAASGSSYRSVRADFRSGDRKGLEYIYSEWRNGDEIPRFSSSVGKYFGYTEFGVKQAETRNKDSSELARRSSQKERLSGNHV</sequence>
<dbReference type="GO" id="GO:0006955">
    <property type="term" value="P:immune response"/>
    <property type="evidence" value="ECO:0007669"/>
    <property type="project" value="InterPro"/>
</dbReference>
<dbReference type="EMBL" id="EU399190">
    <property type="protein sequence ID" value="ACB30426.1"/>
    <property type="molecule type" value="Genomic_DNA"/>
</dbReference>
<evidence type="ECO:0000256" key="1">
    <source>
        <dbReference type="ARBA" id="ARBA00023180"/>
    </source>
</evidence>
<accession>B2CC15</accession>
<reference evidence="4" key="1">
    <citation type="submission" date="2008-01" db="EMBL/GenBank/DDBJ databases">
        <title>Cloning and polymorphism of the major histocompatibility class II B gene in the teleost fish Epinephelus akaara.</title>
        <authorList>
            <person name="Du J.Y."/>
            <person name="Zhang Z.W."/>
            <person name="Ding S.X."/>
            <person name="Wang J."/>
            <person name="Su Y.Q."/>
        </authorList>
    </citation>
    <scope>NUCLEOTIDE SEQUENCE</scope>
</reference>
<feature type="non-terminal residue" evidence="4">
    <location>
        <position position="1"/>
    </location>
</feature>
<dbReference type="SMART" id="SM00921">
    <property type="entry name" value="MHC_II_beta"/>
    <property type="match status" value="1"/>
</dbReference>
<keyword evidence="1" id="KW-0325">Glycoprotein</keyword>
<protein>
    <submittedName>
        <fullName evidence="4">MHC class II antigen beta chain</fullName>
    </submittedName>
</protein>
<dbReference type="Gene3D" id="3.10.320.10">
    <property type="entry name" value="Class II Histocompatibility Antigen, M Beta Chain, Chain B, domain 1"/>
    <property type="match status" value="1"/>
</dbReference>
<dbReference type="SUPFAM" id="SSF54452">
    <property type="entry name" value="MHC antigen-recognition domain"/>
    <property type="match status" value="1"/>
</dbReference>
<dbReference type="InterPro" id="IPR000353">
    <property type="entry name" value="MHC_II_b_N"/>
</dbReference>
<feature type="non-terminal residue" evidence="4">
    <location>
        <position position="83"/>
    </location>
</feature>
<evidence type="ECO:0000259" key="3">
    <source>
        <dbReference type="SMART" id="SM00921"/>
    </source>
</evidence>
<dbReference type="GO" id="GO:0019882">
    <property type="term" value="P:antigen processing and presentation"/>
    <property type="evidence" value="ECO:0007669"/>
    <property type="project" value="InterPro"/>
</dbReference>